<evidence type="ECO:0000313" key="8">
    <source>
        <dbReference type="Proteomes" id="UP000003571"/>
    </source>
</evidence>
<dbReference type="EMBL" id="AGRW01000034">
    <property type="protein sequence ID" value="EIC02740.1"/>
    <property type="molecule type" value="Genomic_DNA"/>
</dbReference>
<feature type="domain" description="Tetrapyrrole methylase" evidence="6">
    <location>
        <begin position="5"/>
        <end position="197"/>
    </location>
</feature>
<dbReference type="AlphaFoldDB" id="H7EI61"/>
<dbReference type="SUPFAM" id="SSF53790">
    <property type="entry name" value="Tetrapyrrole methylase"/>
    <property type="match status" value="1"/>
</dbReference>
<evidence type="ECO:0000256" key="5">
    <source>
        <dbReference type="ARBA" id="ARBA00022691"/>
    </source>
</evidence>
<dbReference type="RefSeq" id="WP_002702521.1">
    <property type="nucleotide sequence ID" value="NZ_AGRW01000034.1"/>
</dbReference>
<evidence type="ECO:0000256" key="2">
    <source>
        <dbReference type="ARBA" id="ARBA00022573"/>
    </source>
</evidence>
<keyword evidence="4 7" id="KW-0808">Transferase</keyword>
<dbReference type="InterPro" id="IPR050714">
    <property type="entry name" value="Cobalamin_biosynth_MTase"/>
</dbReference>
<comment type="caution">
    <text evidence="7">The sequence shown here is derived from an EMBL/GenBank/DDBJ whole genome shotgun (WGS) entry which is preliminary data.</text>
</comment>
<evidence type="ECO:0000256" key="1">
    <source>
        <dbReference type="ARBA" id="ARBA00004953"/>
    </source>
</evidence>
<dbReference type="GO" id="GO:0008276">
    <property type="term" value="F:protein methyltransferase activity"/>
    <property type="evidence" value="ECO:0007669"/>
    <property type="project" value="InterPro"/>
</dbReference>
<dbReference type="PANTHER" id="PTHR43182">
    <property type="entry name" value="COBALT-PRECORRIN-6B C(15)-METHYLTRANSFERASE (DECARBOXYLATING)"/>
    <property type="match status" value="1"/>
</dbReference>
<dbReference type="InterPro" id="IPR000878">
    <property type="entry name" value="4pyrrol_Mease"/>
</dbReference>
<dbReference type="STRING" id="907348.TresaDRAFT_2235"/>
<protein>
    <submittedName>
        <fullName evidence="7">Precorrin-6Y C5,15-methyltransferase (Decarboxylating), CbiT subunit</fullName>
    </submittedName>
</protein>
<evidence type="ECO:0000256" key="4">
    <source>
        <dbReference type="ARBA" id="ARBA00022679"/>
    </source>
</evidence>
<keyword evidence="5" id="KW-0949">S-adenosyl-L-methionine</keyword>
<dbReference type="SUPFAM" id="SSF53335">
    <property type="entry name" value="S-adenosyl-L-methionine-dependent methyltransferases"/>
    <property type="match status" value="1"/>
</dbReference>
<dbReference type="NCBIfam" id="TIGR02467">
    <property type="entry name" value="CbiE"/>
    <property type="match status" value="1"/>
</dbReference>
<evidence type="ECO:0000259" key="6">
    <source>
        <dbReference type="Pfam" id="PF00590"/>
    </source>
</evidence>
<keyword evidence="2" id="KW-0169">Cobalamin biosynthesis</keyword>
<dbReference type="InterPro" id="IPR014008">
    <property type="entry name" value="Cbl_synth_MTase_CbiT"/>
</dbReference>
<name>H7EI61_9SPIR</name>
<comment type="pathway">
    <text evidence="1">Cofactor biosynthesis; adenosylcobalamin biosynthesis.</text>
</comment>
<dbReference type="InterPro" id="IPR035996">
    <property type="entry name" value="4pyrrol_Methylase_sf"/>
</dbReference>
<dbReference type="InterPro" id="IPR012818">
    <property type="entry name" value="CbiE"/>
</dbReference>
<accession>H7EI61</accession>
<dbReference type="UniPathway" id="UPA00148"/>
<dbReference type="Proteomes" id="UP000003571">
    <property type="component" value="Unassembled WGS sequence"/>
</dbReference>
<sequence length="428" mass="45770">MKQCFLVGVGMGAFSCMTLEAVKRIENASVVAGAERVLEVVGEDLVNGEWFCSYNSEEIAEKFESFISLPENAGRTCCAVFSGDSGFYSGAGRLREILVGKGWNVELVPGLTSAQVLASRLGRDWHEWELVSAHGVDCEIPAVLHPVSRGKPVFLLTGGRVTAKSVVDYLLDRELLAVVTVADRLSYCDERIVTFDMRSVESDAFVRDYESLSSMGLSVVLVEGIPAGDFEVPRGSGALPDDAFVRSQSKSAGKGVPMSKRAVRSLALSLLSVRDGDVVWDVGAGTGAVSIDLARCAGCSVYSVEKKENAVALLRENRAKFCALNMEIVEGKAPAALEQLPLPDAVFVGGSDGNLVEIAEAVFGKNPLARVVVACATPETLSECVTYAGRYKREFEVVQVSVAESARAGKVHLMKAENPVCLVTLMGR</sequence>
<organism evidence="7 8">
    <name type="scientific">Treponema saccharophilum DSM 2985</name>
    <dbReference type="NCBI Taxonomy" id="907348"/>
    <lineage>
        <taxon>Bacteria</taxon>
        <taxon>Pseudomonadati</taxon>
        <taxon>Spirochaetota</taxon>
        <taxon>Spirochaetia</taxon>
        <taxon>Spirochaetales</taxon>
        <taxon>Treponemataceae</taxon>
        <taxon>Treponema</taxon>
    </lineage>
</organism>
<dbReference type="NCBIfam" id="TIGR02469">
    <property type="entry name" value="CbiT"/>
    <property type="match status" value="1"/>
</dbReference>
<dbReference type="Gene3D" id="3.40.50.150">
    <property type="entry name" value="Vaccinia Virus protein VP39"/>
    <property type="match status" value="1"/>
</dbReference>
<dbReference type="PROSITE" id="PS51257">
    <property type="entry name" value="PROKAR_LIPOPROTEIN"/>
    <property type="match status" value="1"/>
</dbReference>
<dbReference type="CDD" id="cd11644">
    <property type="entry name" value="Precorrin-6Y-MT"/>
    <property type="match status" value="1"/>
</dbReference>
<dbReference type="OrthoDB" id="9804789at2"/>
<reference evidence="7 8" key="1">
    <citation type="submission" date="2011-09" db="EMBL/GenBank/DDBJ databases">
        <title>The draft genome of Treponema saccharophilum DSM 2985.</title>
        <authorList>
            <consortium name="US DOE Joint Genome Institute (JGI-PGF)"/>
            <person name="Lucas S."/>
            <person name="Copeland A."/>
            <person name="Lapidus A."/>
            <person name="Glavina del Rio T."/>
            <person name="Dalin E."/>
            <person name="Tice H."/>
            <person name="Bruce D."/>
            <person name="Goodwin L."/>
            <person name="Pitluck S."/>
            <person name="Peters L."/>
            <person name="Kyrpides N."/>
            <person name="Mavromatis K."/>
            <person name="Ivanova N."/>
            <person name="Markowitz V."/>
            <person name="Cheng J.-F."/>
            <person name="Hugenholtz P."/>
            <person name="Woyke T."/>
            <person name="Wu D."/>
            <person name="Gronow S."/>
            <person name="Wellnitz S."/>
            <person name="Brambilla E."/>
            <person name="Klenk H.-P."/>
            <person name="Eisen J.A."/>
        </authorList>
    </citation>
    <scope>NUCLEOTIDE SEQUENCE [LARGE SCALE GENOMIC DNA]</scope>
    <source>
        <strain evidence="7 8">DSM 2985</strain>
    </source>
</reference>
<dbReference type="InterPro" id="IPR014776">
    <property type="entry name" value="4pyrrole_Mease_sub2"/>
</dbReference>
<dbReference type="PATRIC" id="fig|907348.3.peg.497"/>
<gene>
    <name evidence="7" type="ORF">TresaDRAFT_2235</name>
</gene>
<dbReference type="eggNOG" id="COG2242">
    <property type="taxonomic scope" value="Bacteria"/>
</dbReference>
<dbReference type="GO" id="GO:0032259">
    <property type="term" value="P:methylation"/>
    <property type="evidence" value="ECO:0007669"/>
    <property type="project" value="UniProtKB-KW"/>
</dbReference>
<dbReference type="PANTHER" id="PTHR43182:SF1">
    <property type="entry name" value="COBALT-PRECORRIN-7 C(5)-METHYLTRANSFERASE"/>
    <property type="match status" value="1"/>
</dbReference>
<dbReference type="Gene3D" id="3.40.1010.10">
    <property type="entry name" value="Cobalt-precorrin-4 Transmethylase, Domain 1"/>
    <property type="match status" value="1"/>
</dbReference>
<dbReference type="GO" id="GO:0009236">
    <property type="term" value="P:cobalamin biosynthetic process"/>
    <property type="evidence" value="ECO:0007669"/>
    <property type="project" value="UniProtKB-UniPathway"/>
</dbReference>
<dbReference type="Pfam" id="PF00590">
    <property type="entry name" value="TP_methylase"/>
    <property type="match status" value="1"/>
</dbReference>
<dbReference type="eggNOG" id="COG2241">
    <property type="taxonomic scope" value="Bacteria"/>
</dbReference>
<keyword evidence="3 7" id="KW-0489">Methyltransferase</keyword>
<evidence type="ECO:0000256" key="3">
    <source>
        <dbReference type="ARBA" id="ARBA00022603"/>
    </source>
</evidence>
<keyword evidence="8" id="KW-1185">Reference proteome</keyword>
<dbReference type="InterPro" id="IPR029063">
    <property type="entry name" value="SAM-dependent_MTases_sf"/>
</dbReference>
<dbReference type="InterPro" id="IPR014777">
    <property type="entry name" value="4pyrrole_Mease_sub1"/>
</dbReference>
<dbReference type="Gene3D" id="3.30.950.10">
    <property type="entry name" value="Methyltransferase, Cobalt-precorrin-4 Transmethylase, Domain 2"/>
    <property type="match status" value="1"/>
</dbReference>
<dbReference type="CDD" id="cd02440">
    <property type="entry name" value="AdoMet_MTases"/>
    <property type="match status" value="1"/>
</dbReference>
<proteinExistence type="predicted"/>
<evidence type="ECO:0000313" key="7">
    <source>
        <dbReference type="EMBL" id="EIC02740.1"/>
    </source>
</evidence>